<sequence>MADPTEFYFLNRIKLGLTADRLYRYCEANLPFVRFEEQLKDDGLDTSFRSEMVYRVFPQALRANNRLGRRFFRLVVTPLCTLSRNPDFVAKLKDSLAVFQPGVLQGMYIWTSYPLHCLTKIVWKNTIMPKYASKETNPHEVIEILSVAERGINYCQSGNGAVLTTALMKRMWFSHNLLENGMPMFNRLVKVSPQMLLQVQMDNWPMDKQGYPLTSVASSMKHTYGNSGLRGYLGIFRVRVATKVIPSDFMKHLADPERTIRFMMDTFFSSWVSDMQSMVYGAVVSDAQAVIDAEESADAVRWAKHRQAHAKLFLTSEKLFSYHRDIGVRYLLDMIASTPGCVPVVLPQSETKHLSLPGFARLLLSMYNPEDGKTLNKSPLLPRDKFGSTWVFQHVMRHCYAVLPQNDNSRALLVKTVMAAVANLKVNFFPDVPPRPATGRPHVWQSAYHWTLLNVAPSSEERRLLQAAATTPALAQQLQTQQELVANVNAEWSISDARPTEFFRYLDKTCPPSELAFAHIAKQNGPFEGDVELYYKWACGYFVTNYFDVFCQASTWAAYFLSLAAPKVFRQNQGAIPKHGLTGSKEITRAVRNAEWVTRPAHKVTSVPAHYFPMAAVYFLLLIHPQSPLMAKFKRENKFGTDFTSKHSKFFSQRTYPELTPHSADHKGLMPFNAIRMGLATALSQAVLNKCLPGTAYATLTEPQLKLYVADIRHRLVHREDLSKPNTFGPFSALTHFFGRDMGLELAQLHQCPVPVTAQPGAQ</sequence>
<dbReference type="Proteomes" id="UP000813824">
    <property type="component" value="Unassembled WGS sequence"/>
</dbReference>
<gene>
    <name evidence="1" type="ORF">BXZ70DRAFT_909946</name>
</gene>
<organism evidence="1 2">
    <name type="scientific">Cristinia sonorae</name>
    <dbReference type="NCBI Taxonomy" id="1940300"/>
    <lineage>
        <taxon>Eukaryota</taxon>
        <taxon>Fungi</taxon>
        <taxon>Dikarya</taxon>
        <taxon>Basidiomycota</taxon>
        <taxon>Agaricomycotina</taxon>
        <taxon>Agaricomycetes</taxon>
        <taxon>Agaricomycetidae</taxon>
        <taxon>Agaricales</taxon>
        <taxon>Pleurotineae</taxon>
        <taxon>Stephanosporaceae</taxon>
        <taxon>Cristinia</taxon>
    </lineage>
</organism>
<name>A0A8K0UHV1_9AGAR</name>
<proteinExistence type="predicted"/>
<dbReference type="AlphaFoldDB" id="A0A8K0UHV1"/>
<keyword evidence="2" id="KW-1185">Reference proteome</keyword>
<reference evidence="1" key="1">
    <citation type="journal article" date="2021" name="New Phytol.">
        <title>Evolutionary innovations through gain and loss of genes in the ectomycorrhizal Boletales.</title>
        <authorList>
            <person name="Wu G."/>
            <person name="Miyauchi S."/>
            <person name="Morin E."/>
            <person name="Kuo A."/>
            <person name="Drula E."/>
            <person name="Varga T."/>
            <person name="Kohler A."/>
            <person name="Feng B."/>
            <person name="Cao Y."/>
            <person name="Lipzen A."/>
            <person name="Daum C."/>
            <person name="Hundley H."/>
            <person name="Pangilinan J."/>
            <person name="Johnson J."/>
            <person name="Barry K."/>
            <person name="LaButti K."/>
            <person name="Ng V."/>
            <person name="Ahrendt S."/>
            <person name="Min B."/>
            <person name="Choi I.G."/>
            <person name="Park H."/>
            <person name="Plett J.M."/>
            <person name="Magnuson J."/>
            <person name="Spatafora J.W."/>
            <person name="Nagy L.G."/>
            <person name="Henrissat B."/>
            <person name="Grigoriev I.V."/>
            <person name="Yang Z.L."/>
            <person name="Xu J."/>
            <person name="Martin F.M."/>
        </authorList>
    </citation>
    <scope>NUCLEOTIDE SEQUENCE</scope>
    <source>
        <strain evidence="1">KKN 215</strain>
    </source>
</reference>
<dbReference type="EMBL" id="JAEVFJ010000038">
    <property type="protein sequence ID" value="KAH8089851.1"/>
    <property type="molecule type" value="Genomic_DNA"/>
</dbReference>
<protein>
    <submittedName>
        <fullName evidence="1">Uncharacterized protein</fullName>
    </submittedName>
</protein>
<accession>A0A8K0UHV1</accession>
<evidence type="ECO:0000313" key="1">
    <source>
        <dbReference type="EMBL" id="KAH8089851.1"/>
    </source>
</evidence>
<dbReference type="OrthoDB" id="2736611at2759"/>
<evidence type="ECO:0000313" key="2">
    <source>
        <dbReference type="Proteomes" id="UP000813824"/>
    </source>
</evidence>
<comment type="caution">
    <text evidence="1">The sequence shown here is derived from an EMBL/GenBank/DDBJ whole genome shotgun (WGS) entry which is preliminary data.</text>
</comment>